<accession>A0ACB9H6T7</accession>
<reference evidence="1 2" key="2">
    <citation type="journal article" date="2022" name="Mol. Ecol. Resour.">
        <title>The genomes of chicory, endive, great burdock and yacon provide insights into Asteraceae paleo-polyploidization history and plant inulin production.</title>
        <authorList>
            <person name="Fan W."/>
            <person name="Wang S."/>
            <person name="Wang H."/>
            <person name="Wang A."/>
            <person name="Jiang F."/>
            <person name="Liu H."/>
            <person name="Zhao H."/>
            <person name="Xu D."/>
            <person name="Zhang Y."/>
        </authorList>
    </citation>
    <scope>NUCLEOTIDE SEQUENCE [LARGE SCALE GENOMIC DNA]</scope>
    <source>
        <strain evidence="2">cv. Punajuju</strain>
        <tissue evidence="1">Leaves</tissue>
    </source>
</reference>
<comment type="caution">
    <text evidence="1">The sequence shown here is derived from an EMBL/GenBank/DDBJ whole genome shotgun (WGS) entry which is preliminary data.</text>
</comment>
<protein>
    <submittedName>
        <fullName evidence="1">Uncharacterized protein</fullName>
    </submittedName>
</protein>
<organism evidence="1 2">
    <name type="scientific">Cichorium intybus</name>
    <name type="common">Chicory</name>
    <dbReference type="NCBI Taxonomy" id="13427"/>
    <lineage>
        <taxon>Eukaryota</taxon>
        <taxon>Viridiplantae</taxon>
        <taxon>Streptophyta</taxon>
        <taxon>Embryophyta</taxon>
        <taxon>Tracheophyta</taxon>
        <taxon>Spermatophyta</taxon>
        <taxon>Magnoliopsida</taxon>
        <taxon>eudicotyledons</taxon>
        <taxon>Gunneridae</taxon>
        <taxon>Pentapetalae</taxon>
        <taxon>asterids</taxon>
        <taxon>campanulids</taxon>
        <taxon>Asterales</taxon>
        <taxon>Asteraceae</taxon>
        <taxon>Cichorioideae</taxon>
        <taxon>Cichorieae</taxon>
        <taxon>Cichoriinae</taxon>
        <taxon>Cichorium</taxon>
    </lineage>
</organism>
<dbReference type="Proteomes" id="UP001055811">
    <property type="component" value="Linkage Group LG01"/>
</dbReference>
<proteinExistence type="predicted"/>
<gene>
    <name evidence="1" type="ORF">L2E82_04562</name>
</gene>
<sequence>MALTVGNYFSLLYVIIVLLPSLCFSQDYYVSSRATYYGSPDCLGTPTGACGYKAYGSSINGGEVTGVSRLFKNGTGCGACYQVRCKSPKHCSEEGTKVVVTDHGEGDNTDFILSVRAYTKLALPGLAEELFSYGVVDVEYKRIPCQYSGYNLMFKVHEHSRFPDYLSLVAIYQAGVSEITAVEIWQEDCQEWVCMRRAYGAVWDLPSPPRGQPEGAINVRIQVSGSSGSKWVPLKNLLPSAWKPGAAYDTAIQLD</sequence>
<reference evidence="2" key="1">
    <citation type="journal article" date="2022" name="Mol. Ecol. Resour.">
        <title>The genomes of chicory, endive, great burdock and yacon provide insights into Asteraceae palaeo-polyploidization history and plant inulin production.</title>
        <authorList>
            <person name="Fan W."/>
            <person name="Wang S."/>
            <person name="Wang H."/>
            <person name="Wang A."/>
            <person name="Jiang F."/>
            <person name="Liu H."/>
            <person name="Zhao H."/>
            <person name="Xu D."/>
            <person name="Zhang Y."/>
        </authorList>
    </citation>
    <scope>NUCLEOTIDE SEQUENCE [LARGE SCALE GENOMIC DNA]</scope>
    <source>
        <strain evidence="2">cv. Punajuju</strain>
    </source>
</reference>
<dbReference type="EMBL" id="CM042009">
    <property type="protein sequence ID" value="KAI3791026.1"/>
    <property type="molecule type" value="Genomic_DNA"/>
</dbReference>
<name>A0ACB9H6T7_CICIN</name>
<keyword evidence="2" id="KW-1185">Reference proteome</keyword>
<evidence type="ECO:0000313" key="2">
    <source>
        <dbReference type="Proteomes" id="UP001055811"/>
    </source>
</evidence>
<evidence type="ECO:0000313" key="1">
    <source>
        <dbReference type="EMBL" id="KAI3791026.1"/>
    </source>
</evidence>